<keyword evidence="6" id="KW-0456">Lyase</keyword>
<gene>
    <name evidence="9" type="ORF">ENSA5_58270</name>
</gene>
<evidence type="ECO:0000313" key="9">
    <source>
        <dbReference type="EMBL" id="PRP91090.1"/>
    </source>
</evidence>
<dbReference type="AlphaFoldDB" id="A0A2S9XEA6"/>
<evidence type="ECO:0000256" key="4">
    <source>
        <dbReference type="ARBA" id="ARBA00023136"/>
    </source>
</evidence>
<evidence type="ECO:0000256" key="1">
    <source>
        <dbReference type="ARBA" id="ARBA00004127"/>
    </source>
</evidence>
<dbReference type="PANTHER" id="PTHR12639">
    <property type="entry name" value="VITAMIN K-DEPENDENT GAMMA-CARBOXYLASE"/>
    <property type="match status" value="1"/>
</dbReference>
<feature type="transmembrane region" description="Helical" evidence="7">
    <location>
        <begin position="106"/>
        <end position="124"/>
    </location>
</feature>
<evidence type="ECO:0000256" key="7">
    <source>
        <dbReference type="SAM" id="Phobius"/>
    </source>
</evidence>
<dbReference type="InterPro" id="IPR053935">
    <property type="entry name" value="VKGC_lumenal_dom"/>
</dbReference>
<keyword evidence="4 7" id="KW-0472">Membrane</keyword>
<keyword evidence="3 7" id="KW-1133">Transmembrane helix</keyword>
<dbReference type="OrthoDB" id="341137at2"/>
<comment type="caution">
    <text evidence="9">The sequence shown here is derived from an EMBL/GenBank/DDBJ whole genome shotgun (WGS) entry which is preliminary data.</text>
</comment>
<feature type="domain" description="HTTM-like" evidence="8">
    <location>
        <begin position="6"/>
        <end position="255"/>
    </location>
</feature>
<feature type="transmembrane region" description="Helical" evidence="7">
    <location>
        <begin position="63"/>
        <end position="85"/>
    </location>
</feature>
<comment type="subcellular location">
    <subcellularLocation>
        <location evidence="1">Endomembrane system</location>
        <topology evidence="1">Multi-pass membrane protein</topology>
    </subcellularLocation>
</comment>
<organism evidence="9 10">
    <name type="scientific">Enhygromyxa salina</name>
    <dbReference type="NCBI Taxonomy" id="215803"/>
    <lineage>
        <taxon>Bacteria</taxon>
        <taxon>Pseudomonadati</taxon>
        <taxon>Myxococcota</taxon>
        <taxon>Polyangia</taxon>
        <taxon>Nannocystales</taxon>
        <taxon>Nannocystaceae</taxon>
        <taxon>Enhygromyxa</taxon>
    </lineage>
</organism>
<dbReference type="InterPro" id="IPR007782">
    <property type="entry name" value="VKG_COase"/>
</dbReference>
<keyword evidence="2 7" id="KW-0812">Transmembrane</keyword>
<keyword evidence="10" id="KW-1185">Reference proteome</keyword>
<feature type="transmembrane region" description="Helical" evidence="7">
    <location>
        <begin position="190"/>
        <end position="211"/>
    </location>
</feature>
<name>A0A2S9XEA6_9BACT</name>
<accession>A0A2S9XEA6</accession>
<evidence type="ECO:0000256" key="6">
    <source>
        <dbReference type="ARBA" id="ARBA00023239"/>
    </source>
</evidence>
<dbReference type="InterPro" id="IPR053934">
    <property type="entry name" value="HTTM_dom"/>
</dbReference>
<protein>
    <submittedName>
        <fullName evidence="9">Vitamin K-dependent gamma-carboxylase</fullName>
    </submittedName>
</protein>
<reference evidence="9 10" key="1">
    <citation type="submission" date="2018-03" db="EMBL/GenBank/DDBJ databases">
        <title>Draft Genome Sequences of the Obligatory Marine Myxobacteria Enhygromyxa salina SWB005.</title>
        <authorList>
            <person name="Poehlein A."/>
            <person name="Moghaddam J.A."/>
            <person name="Harms H."/>
            <person name="Alanjari M."/>
            <person name="Koenig G.M."/>
            <person name="Daniel R."/>
            <person name="Schaeberle T.F."/>
        </authorList>
    </citation>
    <scope>NUCLEOTIDE SEQUENCE [LARGE SCALE GENOMIC DNA]</scope>
    <source>
        <strain evidence="9 10">SWB005</strain>
    </source>
</reference>
<dbReference type="InterPro" id="IPR011020">
    <property type="entry name" value="HTTM-like"/>
</dbReference>
<proteinExistence type="predicted"/>
<dbReference type="GO" id="GO:0019842">
    <property type="term" value="F:vitamin binding"/>
    <property type="evidence" value="ECO:0007669"/>
    <property type="project" value="TreeGrafter"/>
</dbReference>
<dbReference type="SMART" id="SM00752">
    <property type="entry name" value="HTTM"/>
    <property type="match status" value="1"/>
</dbReference>
<dbReference type="Proteomes" id="UP000237968">
    <property type="component" value="Unassembled WGS sequence"/>
</dbReference>
<sequence>MTDPPTRRVDAASLVILRVIVGLLVFVSAVRFVAKGWVEELLLAPEFHFRYWGFTWVPEPSPALAYALFAIVAASGLALAAGWAVRASAALACLAFTWLELVDLSYYLNHYYFLSCLLLCFALVPPRPEHDGAVPAWKLGLVRAQIGLVYVYAGIAKLDGDWLVHAQPLRIWLARHADLPLVGPWMNEAWLAYAASWSGAAFDLFVVPALLSKRTRIPAYLALIGFHTITGALFPIGMFPWVMIGCATIMFEPDWPRRWLAPGSRLDRPVPVEPRREALAGALAALLLLVQIALPWRHLAYPGSVLWHEQGARFSYRVMVVEKGGAVVFRLHDRSSGRTWQVDPQDTELSMLQAKMMSTQPDMIAAYARHLAREVEREQPGSRVEVRVDAFVAVNGRPSARLIDPTVDLAAVEDRLANKAWVLAGPEGLR</sequence>
<dbReference type="EMBL" id="PVNK01000257">
    <property type="protein sequence ID" value="PRP91090.1"/>
    <property type="molecule type" value="Genomic_DNA"/>
</dbReference>
<dbReference type="Pfam" id="PF22777">
    <property type="entry name" value="VKGC_lumenal_dom"/>
    <property type="match status" value="1"/>
</dbReference>
<evidence type="ECO:0000256" key="3">
    <source>
        <dbReference type="ARBA" id="ARBA00022989"/>
    </source>
</evidence>
<evidence type="ECO:0000313" key="10">
    <source>
        <dbReference type="Proteomes" id="UP000237968"/>
    </source>
</evidence>
<feature type="transmembrane region" description="Helical" evidence="7">
    <location>
        <begin position="223"/>
        <end position="251"/>
    </location>
</feature>
<dbReference type="GO" id="GO:0012505">
    <property type="term" value="C:endomembrane system"/>
    <property type="evidence" value="ECO:0007669"/>
    <property type="project" value="UniProtKB-SubCell"/>
</dbReference>
<evidence type="ECO:0000256" key="5">
    <source>
        <dbReference type="ARBA" id="ARBA00023157"/>
    </source>
</evidence>
<dbReference type="GO" id="GO:0008488">
    <property type="term" value="F:gamma-glutamyl carboxylase activity"/>
    <property type="evidence" value="ECO:0007669"/>
    <property type="project" value="InterPro"/>
</dbReference>
<dbReference type="RefSeq" id="WP_106395031.1">
    <property type="nucleotide sequence ID" value="NZ_PVNK01000257.1"/>
</dbReference>
<evidence type="ECO:0000259" key="8">
    <source>
        <dbReference type="SMART" id="SM00752"/>
    </source>
</evidence>
<dbReference type="Pfam" id="PF05090">
    <property type="entry name" value="HTTM"/>
    <property type="match status" value="1"/>
</dbReference>
<feature type="transmembrane region" description="Helical" evidence="7">
    <location>
        <begin position="12"/>
        <end position="34"/>
    </location>
</feature>
<keyword evidence="5" id="KW-1015">Disulfide bond</keyword>
<dbReference type="PANTHER" id="PTHR12639:SF7">
    <property type="entry name" value="HTTM DOMAIN-CONTAINING PROTEIN"/>
    <property type="match status" value="1"/>
</dbReference>
<evidence type="ECO:0000256" key="2">
    <source>
        <dbReference type="ARBA" id="ARBA00022692"/>
    </source>
</evidence>